<dbReference type="InterPro" id="IPR036047">
    <property type="entry name" value="F-box-like_dom_sf"/>
</dbReference>
<dbReference type="AlphaFoldDB" id="A0A9D5CWQ1"/>
<feature type="domain" description="Tubby C-terminal" evidence="4">
    <location>
        <begin position="101"/>
        <end position="382"/>
    </location>
</feature>
<dbReference type="CDD" id="cd22153">
    <property type="entry name" value="F-box_AtTLP-like"/>
    <property type="match status" value="1"/>
</dbReference>
<dbReference type="PANTHER" id="PTHR16517">
    <property type="entry name" value="TUBBY-RELATED"/>
    <property type="match status" value="1"/>
</dbReference>
<proteinExistence type="inferred from homology"/>
<evidence type="ECO:0000256" key="3">
    <source>
        <dbReference type="SAM" id="MobiDB-lite"/>
    </source>
</evidence>
<evidence type="ECO:0000313" key="5">
    <source>
        <dbReference type="EMBL" id="KAJ0979720.1"/>
    </source>
</evidence>
<keyword evidence="6" id="KW-1185">Reference proteome</keyword>
<dbReference type="PANTHER" id="PTHR16517:SF158">
    <property type="entry name" value="TUBBY-LIKE F-BOX PROTEIN 9"/>
    <property type="match status" value="1"/>
</dbReference>
<feature type="region of interest" description="Disordered" evidence="3">
    <location>
        <begin position="1"/>
        <end position="26"/>
    </location>
</feature>
<evidence type="ECO:0000259" key="4">
    <source>
        <dbReference type="Pfam" id="PF01167"/>
    </source>
</evidence>
<sequence length="387" mass="42633">MSFRSGASSRLGHGLRSGSPPPVHDGEEAVVVDEGKQSCWANMPVELLQDVLARVEEEESSWPERKDVVACAGVCKCWRDVVKEIVKMPEVSGKITRPISVKQPGPRNFPFQCFIRRSRTTQMYHLYLGLTQAITDDGKFLLAAHKYRRPTCTEYIISLSPVDMSKGSGTYIGKLRSNFLGTKFIVYDAQPPHAGVRIFKSHPTCVVGTKQVAPRGPAGNYPVAHIAYELNVLGSRGPRRIHCTVDSIPASAVELGGMAPTPTEFSFSNLDPLPSMRFSGTNSSWTGHESGSLSDKEEMLVLKNKSPRWHDQLQCWCLNFRGRVTVASVKNFQLVASGPAGQDHGTVLLQFGKVGKDLFTMDYQYPLSAFQAFAICLSSFDTKLACE</sequence>
<dbReference type="Gene3D" id="3.20.90.10">
    <property type="entry name" value="Tubby Protein, Chain A"/>
    <property type="match status" value="1"/>
</dbReference>
<comment type="caution">
    <text evidence="5">The sequence shown here is derived from an EMBL/GenBank/DDBJ whole genome shotgun (WGS) entry which is preliminary data.</text>
</comment>
<evidence type="ECO:0000313" key="6">
    <source>
        <dbReference type="Proteomes" id="UP001085076"/>
    </source>
</evidence>
<dbReference type="EMBL" id="JAGGNH010000003">
    <property type="protein sequence ID" value="KAJ0979720.1"/>
    <property type="molecule type" value="Genomic_DNA"/>
</dbReference>
<comment type="similarity">
    <text evidence="1 2">Belongs to the TUB family.</text>
</comment>
<dbReference type="OrthoDB" id="8775810at2759"/>
<dbReference type="PROSITE" id="PS01200">
    <property type="entry name" value="TUB_1"/>
    <property type="match status" value="1"/>
</dbReference>
<name>A0A9D5CWQ1_9LILI</name>
<dbReference type="InterPro" id="IPR018066">
    <property type="entry name" value="Tubby_C_CS"/>
</dbReference>
<evidence type="ECO:0000256" key="1">
    <source>
        <dbReference type="ARBA" id="ARBA00007129"/>
    </source>
</evidence>
<accession>A0A9D5CWQ1</accession>
<evidence type="ECO:0000256" key="2">
    <source>
        <dbReference type="RuleBase" id="RU361125"/>
    </source>
</evidence>
<dbReference type="SUPFAM" id="SSF81383">
    <property type="entry name" value="F-box domain"/>
    <property type="match status" value="1"/>
</dbReference>
<reference evidence="5" key="2">
    <citation type="journal article" date="2022" name="Hortic Res">
        <title>The genome of Dioscorea zingiberensis sheds light on the biosynthesis, origin and evolution of the medicinally important diosgenin saponins.</title>
        <authorList>
            <person name="Li Y."/>
            <person name="Tan C."/>
            <person name="Li Z."/>
            <person name="Guo J."/>
            <person name="Li S."/>
            <person name="Chen X."/>
            <person name="Wang C."/>
            <person name="Dai X."/>
            <person name="Yang H."/>
            <person name="Song W."/>
            <person name="Hou L."/>
            <person name="Xu J."/>
            <person name="Tong Z."/>
            <person name="Xu A."/>
            <person name="Yuan X."/>
            <person name="Wang W."/>
            <person name="Yang Q."/>
            <person name="Chen L."/>
            <person name="Sun Z."/>
            <person name="Wang K."/>
            <person name="Pan B."/>
            <person name="Chen J."/>
            <person name="Bao Y."/>
            <person name="Liu F."/>
            <person name="Qi X."/>
            <person name="Gang D.R."/>
            <person name="Wen J."/>
            <person name="Li J."/>
        </authorList>
    </citation>
    <scope>NUCLEOTIDE SEQUENCE</scope>
    <source>
        <strain evidence="5">Dzin_1.0</strain>
    </source>
</reference>
<feature type="compositionally biased region" description="Low complexity" evidence="3">
    <location>
        <begin position="1"/>
        <end position="18"/>
    </location>
</feature>
<organism evidence="5 6">
    <name type="scientific">Dioscorea zingiberensis</name>
    <dbReference type="NCBI Taxonomy" id="325984"/>
    <lineage>
        <taxon>Eukaryota</taxon>
        <taxon>Viridiplantae</taxon>
        <taxon>Streptophyta</taxon>
        <taxon>Embryophyta</taxon>
        <taxon>Tracheophyta</taxon>
        <taxon>Spermatophyta</taxon>
        <taxon>Magnoliopsida</taxon>
        <taxon>Liliopsida</taxon>
        <taxon>Dioscoreales</taxon>
        <taxon>Dioscoreaceae</taxon>
        <taxon>Dioscorea</taxon>
    </lineage>
</organism>
<dbReference type="Proteomes" id="UP001085076">
    <property type="component" value="Miscellaneous, Linkage group lg03"/>
</dbReference>
<dbReference type="InterPro" id="IPR025659">
    <property type="entry name" value="Tubby-like_C"/>
</dbReference>
<dbReference type="SUPFAM" id="SSF54518">
    <property type="entry name" value="Tubby C-terminal domain-like"/>
    <property type="match status" value="1"/>
</dbReference>
<dbReference type="PROSITE" id="PS01201">
    <property type="entry name" value="TUB_2"/>
    <property type="match status" value="1"/>
</dbReference>
<dbReference type="InterPro" id="IPR000007">
    <property type="entry name" value="Tubby_C"/>
</dbReference>
<dbReference type="PRINTS" id="PR01573">
    <property type="entry name" value="SUPERTUBBY"/>
</dbReference>
<reference evidence="5" key="1">
    <citation type="submission" date="2021-03" db="EMBL/GenBank/DDBJ databases">
        <authorList>
            <person name="Li Z."/>
            <person name="Yang C."/>
        </authorList>
    </citation>
    <scope>NUCLEOTIDE SEQUENCE</scope>
    <source>
        <strain evidence="5">Dzin_1.0</strain>
        <tissue evidence="5">Leaf</tissue>
    </source>
</reference>
<protein>
    <recommendedName>
        <fullName evidence="2">Tubby-like F-box protein</fullName>
    </recommendedName>
</protein>
<gene>
    <name evidence="5" type="ORF">J5N97_015194</name>
</gene>
<dbReference type="Pfam" id="PF01167">
    <property type="entry name" value="Tub"/>
    <property type="match status" value="1"/>
</dbReference>